<reference evidence="1" key="1">
    <citation type="journal article" date="2020" name="Stud. Mycol.">
        <title>101 Dothideomycetes genomes: a test case for predicting lifestyles and emergence of pathogens.</title>
        <authorList>
            <person name="Haridas S."/>
            <person name="Albert R."/>
            <person name="Binder M."/>
            <person name="Bloem J."/>
            <person name="Labutti K."/>
            <person name="Salamov A."/>
            <person name="Andreopoulos B."/>
            <person name="Baker S."/>
            <person name="Barry K."/>
            <person name="Bills G."/>
            <person name="Bluhm B."/>
            <person name="Cannon C."/>
            <person name="Castanera R."/>
            <person name="Culley D."/>
            <person name="Daum C."/>
            <person name="Ezra D."/>
            <person name="Gonzalez J."/>
            <person name="Henrissat B."/>
            <person name="Kuo A."/>
            <person name="Liang C."/>
            <person name="Lipzen A."/>
            <person name="Lutzoni F."/>
            <person name="Magnuson J."/>
            <person name="Mondo S."/>
            <person name="Nolan M."/>
            <person name="Ohm R."/>
            <person name="Pangilinan J."/>
            <person name="Park H.-J."/>
            <person name="Ramirez L."/>
            <person name="Alfaro M."/>
            <person name="Sun H."/>
            <person name="Tritt A."/>
            <person name="Yoshinaga Y."/>
            <person name="Zwiers L.-H."/>
            <person name="Turgeon B."/>
            <person name="Goodwin S."/>
            <person name="Spatafora J."/>
            <person name="Crous P."/>
            <person name="Grigoriev I."/>
        </authorList>
    </citation>
    <scope>NUCLEOTIDE SEQUENCE</scope>
    <source>
        <strain evidence="1">CBS 123094</strain>
    </source>
</reference>
<dbReference type="AlphaFoldDB" id="A0A6A5W085"/>
<protein>
    <submittedName>
        <fullName evidence="1">Uncharacterized protein</fullName>
    </submittedName>
</protein>
<dbReference type="Proteomes" id="UP000799779">
    <property type="component" value="Unassembled WGS sequence"/>
</dbReference>
<gene>
    <name evidence="1" type="ORF">P154DRAFT_581864</name>
</gene>
<dbReference type="EMBL" id="ML977662">
    <property type="protein sequence ID" value="KAF1994388.1"/>
    <property type="molecule type" value="Genomic_DNA"/>
</dbReference>
<sequence length="127" mass="13998">MLCLEQLAYDYSIVGSLRTGLLLCIIQFNFVRALMENTNVLGLTPNDLEDESISLFNNNLGLGQLDLLLFLAIRDNFIRADDTYDDEELCHAIMGHGSIMTGKTGIIVWRDPWDLGGVHAGVGLGDP</sequence>
<keyword evidence="2" id="KW-1185">Reference proteome</keyword>
<organism evidence="1 2">
    <name type="scientific">Amniculicola lignicola CBS 123094</name>
    <dbReference type="NCBI Taxonomy" id="1392246"/>
    <lineage>
        <taxon>Eukaryota</taxon>
        <taxon>Fungi</taxon>
        <taxon>Dikarya</taxon>
        <taxon>Ascomycota</taxon>
        <taxon>Pezizomycotina</taxon>
        <taxon>Dothideomycetes</taxon>
        <taxon>Pleosporomycetidae</taxon>
        <taxon>Pleosporales</taxon>
        <taxon>Amniculicolaceae</taxon>
        <taxon>Amniculicola</taxon>
    </lineage>
</organism>
<name>A0A6A5W085_9PLEO</name>
<evidence type="ECO:0000313" key="2">
    <source>
        <dbReference type="Proteomes" id="UP000799779"/>
    </source>
</evidence>
<accession>A0A6A5W085</accession>
<dbReference type="OrthoDB" id="2245989at2759"/>
<proteinExistence type="predicted"/>
<evidence type="ECO:0000313" key="1">
    <source>
        <dbReference type="EMBL" id="KAF1994388.1"/>
    </source>
</evidence>